<dbReference type="EMBL" id="SMTF01000004">
    <property type="protein sequence ID" value="TDK25107.1"/>
    <property type="molecule type" value="Genomic_DNA"/>
</dbReference>
<protein>
    <submittedName>
        <fullName evidence="2">Glutaredoxin family protein</fullName>
    </submittedName>
</protein>
<gene>
    <name evidence="2" type="ORF">E2F46_08055</name>
</gene>
<dbReference type="Proteomes" id="UP000294796">
    <property type="component" value="Unassembled WGS sequence"/>
</dbReference>
<dbReference type="PROSITE" id="PS51354">
    <property type="entry name" value="GLUTAREDOXIN_2"/>
    <property type="match status" value="1"/>
</dbReference>
<dbReference type="SUPFAM" id="SSF52833">
    <property type="entry name" value="Thioredoxin-like"/>
    <property type="match status" value="1"/>
</dbReference>
<evidence type="ECO:0000259" key="1">
    <source>
        <dbReference type="Pfam" id="PF00462"/>
    </source>
</evidence>
<organism evidence="2 3">
    <name type="scientific">Luteimonas aestuarii</name>
    <dbReference type="NCBI Taxonomy" id="453837"/>
    <lineage>
        <taxon>Bacteria</taxon>
        <taxon>Pseudomonadati</taxon>
        <taxon>Pseudomonadota</taxon>
        <taxon>Gammaproteobacteria</taxon>
        <taxon>Lysobacterales</taxon>
        <taxon>Lysobacteraceae</taxon>
        <taxon>Luteimonas</taxon>
    </lineage>
</organism>
<evidence type="ECO:0000313" key="2">
    <source>
        <dbReference type="EMBL" id="TDK25107.1"/>
    </source>
</evidence>
<dbReference type="InterPro" id="IPR002109">
    <property type="entry name" value="Glutaredoxin"/>
</dbReference>
<dbReference type="Gene3D" id="3.40.30.10">
    <property type="entry name" value="Glutaredoxin"/>
    <property type="match status" value="1"/>
</dbReference>
<dbReference type="AlphaFoldDB" id="A0A4R5TVH8"/>
<sequence>MRALVLLVLLALVGGFLHLRGQAAPELHPDDPRHATGDDRIVMLAAEWCGYCRKQQKDFELANVRYRILDVDTPEGDRAMQAIGARGVPTTVIGQDVVRGYDTAALSEKLTPLGYRVY</sequence>
<comment type="caution">
    <text evidence="2">The sequence shown here is derived from an EMBL/GenBank/DDBJ whole genome shotgun (WGS) entry which is preliminary data.</text>
</comment>
<feature type="domain" description="Glutaredoxin" evidence="1">
    <location>
        <begin position="42"/>
        <end position="98"/>
    </location>
</feature>
<dbReference type="OrthoDB" id="8991911at2"/>
<dbReference type="InterPro" id="IPR036249">
    <property type="entry name" value="Thioredoxin-like_sf"/>
</dbReference>
<name>A0A4R5TVH8_9GAMM</name>
<dbReference type="Pfam" id="PF00462">
    <property type="entry name" value="Glutaredoxin"/>
    <property type="match status" value="1"/>
</dbReference>
<evidence type="ECO:0000313" key="3">
    <source>
        <dbReference type="Proteomes" id="UP000294796"/>
    </source>
</evidence>
<dbReference type="CDD" id="cd02976">
    <property type="entry name" value="NrdH"/>
    <property type="match status" value="1"/>
</dbReference>
<proteinExistence type="predicted"/>
<reference evidence="2 3" key="1">
    <citation type="submission" date="2019-03" db="EMBL/GenBank/DDBJ databases">
        <title>Luteimonas zhaokaii sp.nov., isolated from the rectal contents of Plateau pika in Yushu, Qinghai Province, China.</title>
        <authorList>
            <person name="Zhang G."/>
        </authorList>
    </citation>
    <scope>NUCLEOTIDE SEQUENCE [LARGE SCALE GENOMIC DNA]</scope>
    <source>
        <strain evidence="2 3">B9</strain>
    </source>
</reference>
<accession>A0A4R5TVH8</accession>
<dbReference type="RefSeq" id="WP_133321559.1">
    <property type="nucleotide sequence ID" value="NZ_SMTF01000004.1"/>
</dbReference>
<keyword evidence="3" id="KW-1185">Reference proteome</keyword>